<protein>
    <recommendedName>
        <fullName evidence="1">Methyltransferase domain-containing protein</fullName>
    </recommendedName>
</protein>
<dbReference type="Pfam" id="PF13649">
    <property type="entry name" value="Methyltransf_25"/>
    <property type="match status" value="1"/>
</dbReference>
<evidence type="ECO:0000313" key="2">
    <source>
        <dbReference type="EMBL" id="KKM08343.1"/>
    </source>
</evidence>
<accession>A0A0F9KB33</accession>
<proteinExistence type="predicted"/>
<dbReference type="InterPro" id="IPR029063">
    <property type="entry name" value="SAM-dependent_MTases_sf"/>
</dbReference>
<dbReference type="EMBL" id="LAZR01015572">
    <property type="protein sequence ID" value="KKM08343.1"/>
    <property type="molecule type" value="Genomic_DNA"/>
</dbReference>
<dbReference type="InterPro" id="IPR041698">
    <property type="entry name" value="Methyltransf_25"/>
</dbReference>
<sequence length="554" mass="61131">MNEVLPINDTTYEVLMPSGDKVEIGDRGASDFKPHLKLSRWGGECFIKVGLPSTEKITPAVEAGKGKWRGQKIDAHLYPLEPTARNELGGFEFEIILKEKPATNQIVLDIQTQGLRFSYQPELTDEDRGKTSPEQKFNDEVLPLLVSMNPDSVLDLGGGRGELVRDLNGRGIPSTVFEVSQEAYDNRVTDNFIQGDAAQTPWSFSDKEFDCITGVGFLKYVNEADINNLIGEIVRTSNRAVFFLGRGSYQPKDSSPIVEKRSKEWWANRFADISPDYNVEFYDLVAEKAFRPDNVVGSYAVYHATKKNNEYMTGKAFHIYRPIAEDAVGNKAWCAIHIDGHLDPKNLTITVPQQFLDEAVYPVVIDPDFGYLIAGGTEYIIADEDSYLTLRGGSAWTMPAPGGTANYIRAYIGDSETCNTKVLINQKDSEGADSHGQIAIKENLACGLALHWEEFTLSGETLTEAVVYILSVTADKDDLGNYGFYTTRYDTDGAVASYSDSAQNYGAPENPWNDSPDGTTRDYSIYCNYTEAAPAGLENKSANMGAKMVAAGLI</sequence>
<dbReference type="AlphaFoldDB" id="A0A0F9KB33"/>
<reference evidence="2" key="1">
    <citation type="journal article" date="2015" name="Nature">
        <title>Complex archaea that bridge the gap between prokaryotes and eukaryotes.</title>
        <authorList>
            <person name="Spang A."/>
            <person name="Saw J.H."/>
            <person name="Jorgensen S.L."/>
            <person name="Zaremba-Niedzwiedzka K."/>
            <person name="Martijn J."/>
            <person name="Lind A.E."/>
            <person name="van Eijk R."/>
            <person name="Schleper C."/>
            <person name="Guy L."/>
            <person name="Ettema T.J."/>
        </authorList>
    </citation>
    <scope>NUCLEOTIDE SEQUENCE</scope>
</reference>
<comment type="caution">
    <text evidence="2">The sequence shown here is derived from an EMBL/GenBank/DDBJ whole genome shotgun (WGS) entry which is preliminary data.</text>
</comment>
<dbReference type="SUPFAM" id="SSF53335">
    <property type="entry name" value="S-adenosyl-L-methionine-dependent methyltransferases"/>
    <property type="match status" value="1"/>
</dbReference>
<dbReference type="Gene3D" id="3.40.50.150">
    <property type="entry name" value="Vaccinia Virus protein VP39"/>
    <property type="match status" value="1"/>
</dbReference>
<gene>
    <name evidence="2" type="ORF">LCGC14_1724850</name>
</gene>
<organism evidence="2">
    <name type="scientific">marine sediment metagenome</name>
    <dbReference type="NCBI Taxonomy" id="412755"/>
    <lineage>
        <taxon>unclassified sequences</taxon>
        <taxon>metagenomes</taxon>
        <taxon>ecological metagenomes</taxon>
    </lineage>
</organism>
<name>A0A0F9KB33_9ZZZZ</name>
<evidence type="ECO:0000259" key="1">
    <source>
        <dbReference type="Pfam" id="PF13649"/>
    </source>
</evidence>
<feature type="domain" description="Methyltransferase" evidence="1">
    <location>
        <begin position="153"/>
        <end position="236"/>
    </location>
</feature>